<gene>
    <name evidence="1" type="ORF">San01_08190</name>
</gene>
<sequence length="76" mass="8330">MLTWLSLPQDRRDPALFTALRECMVAAVTHQQPAVQDPGPAGSARALRAALPDQTNLSTAEQHLLREWLNRLAADG</sequence>
<proteinExistence type="predicted"/>
<dbReference type="AlphaFoldDB" id="A0A5J4L7Z2"/>
<evidence type="ECO:0000313" key="2">
    <source>
        <dbReference type="Proteomes" id="UP000325598"/>
    </source>
</evidence>
<protein>
    <submittedName>
        <fullName evidence="1">Uncharacterized protein</fullName>
    </submittedName>
</protein>
<organism evidence="1 2">
    <name type="scientific">Streptomyces angustmyceticus</name>
    <dbReference type="NCBI Taxonomy" id="285578"/>
    <lineage>
        <taxon>Bacteria</taxon>
        <taxon>Bacillati</taxon>
        <taxon>Actinomycetota</taxon>
        <taxon>Actinomycetes</taxon>
        <taxon>Kitasatosporales</taxon>
        <taxon>Streptomycetaceae</taxon>
        <taxon>Streptomyces</taxon>
    </lineage>
</organism>
<dbReference type="Proteomes" id="UP000325598">
    <property type="component" value="Unassembled WGS sequence"/>
</dbReference>
<name>A0A5J4L7Z2_9ACTN</name>
<evidence type="ECO:0000313" key="1">
    <source>
        <dbReference type="EMBL" id="GES28332.1"/>
    </source>
</evidence>
<dbReference type="EMBL" id="BLAG01000004">
    <property type="protein sequence ID" value="GES28332.1"/>
    <property type="molecule type" value="Genomic_DNA"/>
</dbReference>
<keyword evidence="2" id="KW-1185">Reference proteome</keyword>
<accession>A0A5J4L7Z2</accession>
<comment type="caution">
    <text evidence="1">The sequence shown here is derived from an EMBL/GenBank/DDBJ whole genome shotgun (WGS) entry which is preliminary data.</text>
</comment>
<reference evidence="1 2" key="1">
    <citation type="submission" date="2019-10" db="EMBL/GenBank/DDBJ databases">
        <title>Whole genome shotgun sequence of Streptomyces angustmyceticus NBRC 3934.</title>
        <authorList>
            <person name="Hosoyama A."/>
            <person name="Ichikawa N."/>
            <person name="Kimura A."/>
            <person name="Kitahashi Y."/>
            <person name="Komaki H."/>
            <person name="Uohara A."/>
        </authorList>
    </citation>
    <scope>NUCLEOTIDE SEQUENCE [LARGE SCALE GENOMIC DNA]</scope>
    <source>
        <strain evidence="1 2">NBRC 3934</strain>
    </source>
</reference>